<dbReference type="Pfam" id="PF01656">
    <property type="entry name" value="CbiA"/>
    <property type="match status" value="1"/>
</dbReference>
<accession>A0A3B0XKQ4</accession>
<dbReference type="PANTHER" id="PTHR13696">
    <property type="entry name" value="P-LOOP CONTAINING NUCLEOSIDE TRIPHOSPHATE HYDROLASE"/>
    <property type="match status" value="1"/>
</dbReference>
<dbReference type="AlphaFoldDB" id="A0A3B0XKQ4"/>
<sequence length="216" mass="24196">MKRIIVINAKGGCGKTTVSTSLASYYATQGVNTALFDYDPQGSSMRWLKLRSAEQAEIYGVVAHKNAARSVTMSWQLRLPTETQRLIIDTPPGLKGPDLREQLKGVDKILIPVLPSPLDIFATADFIRDLLLDVKVRLNDTSIGIVANRVKKNTVAFQSLERFLNSLNIPVVAQLRDTQNYLRATEEGMGIHELKGKNVYVDKMHWKSIAQWLDED</sequence>
<dbReference type="SUPFAM" id="SSF52540">
    <property type="entry name" value="P-loop containing nucleoside triphosphate hydrolases"/>
    <property type="match status" value="1"/>
</dbReference>
<reference evidence="2" key="1">
    <citation type="submission" date="2018-06" db="EMBL/GenBank/DDBJ databases">
        <authorList>
            <person name="Zhirakovskaya E."/>
        </authorList>
    </citation>
    <scope>NUCLEOTIDE SEQUENCE</scope>
</reference>
<proteinExistence type="predicted"/>
<dbReference type="PIRSF" id="PIRSF009320">
    <property type="entry name" value="Nuc_binding_HP_1000"/>
    <property type="match status" value="1"/>
</dbReference>
<protein>
    <submittedName>
        <fullName evidence="2">Chromosome (Plasmid) partitioning protein ParA</fullName>
    </submittedName>
</protein>
<dbReference type="Gene3D" id="3.40.50.300">
    <property type="entry name" value="P-loop containing nucleotide triphosphate hydrolases"/>
    <property type="match status" value="1"/>
</dbReference>
<gene>
    <name evidence="2" type="ORF">MNBD_GAMMA08-3002</name>
</gene>
<dbReference type="InterPro" id="IPR050678">
    <property type="entry name" value="DNA_Partitioning_ATPase"/>
</dbReference>
<feature type="domain" description="CobQ/CobB/MinD/ParA nucleotide binding" evidence="1">
    <location>
        <begin position="4"/>
        <end position="189"/>
    </location>
</feature>
<dbReference type="InterPro" id="IPR002586">
    <property type="entry name" value="CobQ/CobB/MinD/ParA_Nub-bd_dom"/>
</dbReference>
<name>A0A3B0XKQ4_9ZZZZ</name>
<evidence type="ECO:0000259" key="1">
    <source>
        <dbReference type="Pfam" id="PF01656"/>
    </source>
</evidence>
<dbReference type="InterPro" id="IPR027417">
    <property type="entry name" value="P-loop_NTPase"/>
</dbReference>
<dbReference type="PANTHER" id="PTHR13696:SF96">
    <property type="entry name" value="COBQ_COBB_MIND_PARA NUCLEOTIDE BINDING DOMAIN-CONTAINING PROTEIN"/>
    <property type="match status" value="1"/>
</dbReference>
<evidence type="ECO:0000313" key="2">
    <source>
        <dbReference type="EMBL" id="VAW65280.1"/>
    </source>
</evidence>
<dbReference type="CDD" id="cd02042">
    <property type="entry name" value="ParAB_family"/>
    <property type="match status" value="1"/>
</dbReference>
<dbReference type="EMBL" id="UOFH01000310">
    <property type="protein sequence ID" value="VAW65280.1"/>
    <property type="molecule type" value="Genomic_DNA"/>
</dbReference>
<organism evidence="2">
    <name type="scientific">hydrothermal vent metagenome</name>
    <dbReference type="NCBI Taxonomy" id="652676"/>
    <lineage>
        <taxon>unclassified sequences</taxon>
        <taxon>metagenomes</taxon>
        <taxon>ecological metagenomes</taxon>
    </lineage>
</organism>